<dbReference type="InterPro" id="IPR050679">
    <property type="entry name" value="Bact_HTH_transcr_reg"/>
</dbReference>
<dbReference type="GO" id="GO:0045892">
    <property type="term" value="P:negative regulation of DNA-templated transcription"/>
    <property type="evidence" value="ECO:0007669"/>
    <property type="project" value="TreeGrafter"/>
</dbReference>
<dbReference type="Pfam" id="PF00392">
    <property type="entry name" value="GntR"/>
    <property type="match status" value="1"/>
</dbReference>
<protein>
    <submittedName>
        <fullName evidence="6">GntR family transcriptional regulator</fullName>
    </submittedName>
</protein>
<proteinExistence type="predicted"/>
<evidence type="ECO:0000313" key="7">
    <source>
        <dbReference type="Proteomes" id="UP001290582"/>
    </source>
</evidence>
<gene>
    <name evidence="6" type="ORF">U1294_07065</name>
</gene>
<evidence type="ECO:0000256" key="3">
    <source>
        <dbReference type="ARBA" id="ARBA00023125"/>
    </source>
</evidence>
<dbReference type="Gene3D" id="1.10.10.10">
    <property type="entry name" value="Winged helix-like DNA-binding domain superfamily/Winged helix DNA-binding domain"/>
    <property type="match status" value="1"/>
</dbReference>
<dbReference type="SUPFAM" id="SSF46785">
    <property type="entry name" value="Winged helix' DNA-binding domain"/>
    <property type="match status" value="1"/>
</dbReference>
<evidence type="ECO:0000313" key="6">
    <source>
        <dbReference type="EMBL" id="MDZ5597985.1"/>
    </source>
</evidence>
<keyword evidence="4" id="KW-0804">Transcription</keyword>
<dbReference type="InterPro" id="IPR011663">
    <property type="entry name" value="UTRA"/>
</dbReference>
<dbReference type="Gene3D" id="3.40.1410.10">
    <property type="entry name" value="Chorismate lyase-like"/>
    <property type="match status" value="1"/>
</dbReference>
<evidence type="ECO:0000256" key="1">
    <source>
        <dbReference type="ARBA" id="ARBA00022491"/>
    </source>
</evidence>
<dbReference type="InterPro" id="IPR036390">
    <property type="entry name" value="WH_DNA-bd_sf"/>
</dbReference>
<dbReference type="GO" id="GO:0003700">
    <property type="term" value="F:DNA-binding transcription factor activity"/>
    <property type="evidence" value="ECO:0007669"/>
    <property type="project" value="InterPro"/>
</dbReference>
<dbReference type="PROSITE" id="PS50949">
    <property type="entry name" value="HTH_GNTR"/>
    <property type="match status" value="1"/>
</dbReference>
<dbReference type="Proteomes" id="UP001290582">
    <property type="component" value="Unassembled WGS sequence"/>
</dbReference>
<comment type="caution">
    <text evidence="6">The sequence shown here is derived from an EMBL/GenBank/DDBJ whole genome shotgun (WGS) entry which is preliminary data.</text>
</comment>
<keyword evidence="1" id="KW-0678">Repressor</keyword>
<reference evidence="6" key="1">
    <citation type="submission" date="2023-12" db="EMBL/GenBank/DDBJ databases">
        <title>Molecular genomic analyses of Enterococcus cecorum from sepsis oubreaks in broilers.</title>
        <authorList>
            <person name="Rhoads D."/>
            <person name="Alrubaye A."/>
        </authorList>
    </citation>
    <scope>NUCLEOTIDE SEQUENCE</scope>
    <source>
        <strain evidence="6">1755</strain>
    </source>
</reference>
<sequence>MKKIALYQLIANEIFRRISQDEYHTGAQLPTQNELAKEFNVSRITIKKAMDVLLDGGFIQTNKKGGTTVGLPQNNFIFDSSVGEHNGVTARLATIGKLSSHIISFDIRQPSEIECQKLLIKEDELVYDIIRQRIFNDEPLLLEYTIMPVNLIPDVTMEVLENSIYHHILNTLRLKFGPANRRIRAGKPDLYDQKYLDCKEDDPVLEVEQVAFLSDMRPFEFSQTRHRYDKGEFYVNNSI</sequence>
<keyword evidence="3" id="KW-0238">DNA-binding</keyword>
<dbReference type="SMART" id="SM00866">
    <property type="entry name" value="UTRA"/>
    <property type="match status" value="1"/>
</dbReference>
<evidence type="ECO:0000256" key="4">
    <source>
        <dbReference type="ARBA" id="ARBA00023163"/>
    </source>
</evidence>
<dbReference type="CDD" id="cd07377">
    <property type="entry name" value="WHTH_GntR"/>
    <property type="match status" value="1"/>
</dbReference>
<dbReference type="InterPro" id="IPR000524">
    <property type="entry name" value="Tscrpt_reg_HTH_GntR"/>
</dbReference>
<dbReference type="GO" id="GO:0003677">
    <property type="term" value="F:DNA binding"/>
    <property type="evidence" value="ECO:0007669"/>
    <property type="project" value="UniProtKB-KW"/>
</dbReference>
<dbReference type="PANTHER" id="PTHR44846:SF5">
    <property type="entry name" value="HTH-TYPE TRANSCRIPTIONAL REGULATOR GMUR"/>
    <property type="match status" value="1"/>
</dbReference>
<dbReference type="SUPFAM" id="SSF64288">
    <property type="entry name" value="Chorismate lyase-like"/>
    <property type="match status" value="1"/>
</dbReference>
<evidence type="ECO:0000259" key="5">
    <source>
        <dbReference type="PROSITE" id="PS50949"/>
    </source>
</evidence>
<dbReference type="PANTHER" id="PTHR44846">
    <property type="entry name" value="MANNOSYL-D-GLYCERATE TRANSPORT/METABOLISM SYSTEM REPRESSOR MNGR-RELATED"/>
    <property type="match status" value="1"/>
</dbReference>
<evidence type="ECO:0000256" key="2">
    <source>
        <dbReference type="ARBA" id="ARBA00023015"/>
    </source>
</evidence>
<dbReference type="AlphaFoldDB" id="A0AAW9JY72"/>
<dbReference type="InterPro" id="IPR028978">
    <property type="entry name" value="Chorismate_lyase_/UTRA_dom_sf"/>
</dbReference>
<dbReference type="Pfam" id="PF07702">
    <property type="entry name" value="UTRA"/>
    <property type="match status" value="1"/>
</dbReference>
<dbReference type="SMART" id="SM00345">
    <property type="entry name" value="HTH_GNTR"/>
    <property type="match status" value="1"/>
</dbReference>
<dbReference type="InterPro" id="IPR036388">
    <property type="entry name" value="WH-like_DNA-bd_sf"/>
</dbReference>
<dbReference type="RefSeq" id="WP_243180141.1">
    <property type="nucleotide sequence ID" value="NZ_JAKYKG010000007.1"/>
</dbReference>
<dbReference type="PRINTS" id="PR00035">
    <property type="entry name" value="HTHGNTR"/>
</dbReference>
<dbReference type="EMBL" id="JAXOGL010000010">
    <property type="protein sequence ID" value="MDZ5597985.1"/>
    <property type="molecule type" value="Genomic_DNA"/>
</dbReference>
<dbReference type="FunFam" id="3.40.1410.10:FF:000008">
    <property type="entry name" value="Transcriptional regulator, GntR family"/>
    <property type="match status" value="1"/>
</dbReference>
<accession>A0AAW9JY72</accession>
<keyword evidence="2" id="KW-0805">Transcription regulation</keyword>
<feature type="domain" description="HTH gntR-type" evidence="5">
    <location>
        <begin position="4"/>
        <end position="72"/>
    </location>
</feature>
<organism evidence="6 7">
    <name type="scientific">Enterococcus cecorum</name>
    <dbReference type="NCBI Taxonomy" id="44008"/>
    <lineage>
        <taxon>Bacteria</taxon>
        <taxon>Bacillati</taxon>
        <taxon>Bacillota</taxon>
        <taxon>Bacilli</taxon>
        <taxon>Lactobacillales</taxon>
        <taxon>Enterococcaceae</taxon>
        <taxon>Enterococcus</taxon>
    </lineage>
</organism>
<name>A0AAW9JY72_9ENTE</name>